<dbReference type="GO" id="GO:0005737">
    <property type="term" value="C:cytoplasm"/>
    <property type="evidence" value="ECO:0007669"/>
    <property type="project" value="UniProtKB-SubCell"/>
</dbReference>
<evidence type="ECO:0000313" key="4">
    <source>
        <dbReference type="Proteomes" id="UP000095673"/>
    </source>
</evidence>
<sequence length="274" mass="30135">MMKPMLEICCGSFSDVKTAYENGADRVELNSALYMGGLTPTLANLIYAKENCNIPVVAMVRPRGGGFCYSDEEYETMLMDAKILLEHGADGIAFGFLTEEKMLDKKRTKEMIELIHKYGREAVFHRAFDCIDNQDSAAEKLIRLGADRILTSGGAVNVWDGRKQLKHLQNQYGKDITILAGSGVNDTNVRALIEYTGITQVHSSCGSWKCDVTAAGNAVDFSYDEAMKNCYQCADAGKVRKLAEEVSGEDSSMLGTEGTADYLVDAVKRRFGLE</sequence>
<dbReference type="GO" id="GO:0005507">
    <property type="term" value="F:copper ion binding"/>
    <property type="evidence" value="ECO:0007669"/>
    <property type="project" value="TreeGrafter"/>
</dbReference>
<dbReference type="RefSeq" id="WP_055238666.1">
    <property type="nucleotide sequence ID" value="NZ_CYXM01000020.1"/>
</dbReference>
<comment type="similarity">
    <text evidence="1 2">Belongs to the CutC family.</text>
</comment>
<comment type="subcellular location">
    <subcellularLocation>
        <location evidence="2">Cytoplasm</location>
    </subcellularLocation>
</comment>
<protein>
    <recommendedName>
        <fullName evidence="2">PF03932 family protein CutC</fullName>
    </recommendedName>
</protein>
<dbReference type="Pfam" id="PF03932">
    <property type="entry name" value="CutC"/>
    <property type="match status" value="1"/>
</dbReference>
<dbReference type="HAMAP" id="MF_00795">
    <property type="entry name" value="CutC"/>
    <property type="match status" value="1"/>
</dbReference>
<dbReference type="EMBL" id="CYXM01000020">
    <property type="protein sequence ID" value="CUN27148.1"/>
    <property type="molecule type" value="Genomic_DNA"/>
</dbReference>
<dbReference type="Gene3D" id="3.20.20.380">
    <property type="entry name" value="Copper homeostasis (CutC) domain"/>
    <property type="match status" value="1"/>
</dbReference>
<dbReference type="SUPFAM" id="SSF110395">
    <property type="entry name" value="CutC-like"/>
    <property type="match status" value="1"/>
</dbReference>
<evidence type="ECO:0000256" key="2">
    <source>
        <dbReference type="HAMAP-Rule" id="MF_00795"/>
    </source>
</evidence>
<dbReference type="OrthoDB" id="9815677at2"/>
<evidence type="ECO:0000313" key="3">
    <source>
        <dbReference type="EMBL" id="CUN27148.1"/>
    </source>
</evidence>
<dbReference type="PANTHER" id="PTHR12598">
    <property type="entry name" value="COPPER HOMEOSTASIS PROTEIN CUTC"/>
    <property type="match status" value="1"/>
</dbReference>
<proteinExistence type="inferred from homology"/>
<keyword evidence="2" id="KW-0963">Cytoplasm</keyword>
<accession>A0A173VMH3</accession>
<name>A0A173VMH3_9FIRM</name>
<dbReference type="InterPro" id="IPR005627">
    <property type="entry name" value="CutC-like"/>
</dbReference>
<evidence type="ECO:0000256" key="1">
    <source>
        <dbReference type="ARBA" id="ARBA00007768"/>
    </source>
</evidence>
<dbReference type="InterPro" id="IPR036822">
    <property type="entry name" value="CutC-like_dom_sf"/>
</dbReference>
<comment type="caution">
    <text evidence="2">Once thought to be involved in copper homeostasis, experiments in E.coli have shown this is not the case.</text>
</comment>
<reference evidence="3 4" key="1">
    <citation type="submission" date="2015-09" db="EMBL/GenBank/DDBJ databases">
        <authorList>
            <consortium name="Pathogen Informatics"/>
        </authorList>
    </citation>
    <scope>NUCLEOTIDE SEQUENCE [LARGE SCALE GENOMIC DNA]</scope>
    <source>
        <strain evidence="3 4">2789STDY5834968</strain>
    </source>
</reference>
<dbReference type="PANTHER" id="PTHR12598:SF0">
    <property type="entry name" value="COPPER HOMEOSTASIS PROTEIN CUTC HOMOLOG"/>
    <property type="match status" value="1"/>
</dbReference>
<dbReference type="AlphaFoldDB" id="A0A173VMH3"/>
<gene>
    <name evidence="2 3" type="primary">cutC</name>
    <name evidence="3" type="ORF">ERS852580_03122</name>
</gene>
<organism evidence="3 4">
    <name type="scientific">Agathobacter rectalis</name>
    <dbReference type="NCBI Taxonomy" id="39491"/>
    <lineage>
        <taxon>Bacteria</taxon>
        <taxon>Bacillati</taxon>
        <taxon>Bacillota</taxon>
        <taxon>Clostridia</taxon>
        <taxon>Lachnospirales</taxon>
        <taxon>Lachnospiraceae</taxon>
        <taxon>Agathobacter</taxon>
    </lineage>
</organism>
<dbReference type="Proteomes" id="UP000095673">
    <property type="component" value="Unassembled WGS sequence"/>
</dbReference>